<sequence>MKKKKTLFKSSLLSLGLASYLLFRNQPETIVLKEPVSEKMSSAVFDDTTQEDTYLITEDGLPLALTIIQPKNQAVKAVVQVVHGILEHRLRYRHLAFFLAKNGFAVVLSDNRGHGDSVDKKNPLGQMPSVKRMVKDQLKITQFIDDRFPNAAVYLYGHSYGSVLARLYLQNNDDKITKLLLTGTLHYQKKAKYGVMLALCADVLAGKKSYSWILKKLSNFGSTDKTWLTNDEIEIAKALRDPRMLPGYNNIGVTTLWESIRRLNDISFFACQNPELPILSITGAEDVSITGGKRGLVDTKKTLNKIGYRKVEMLDFPHMKHEVINEVDQDLVYQAILDFFVK</sequence>
<organism evidence="2 3">
    <name type="scientific">Tetragenococcus halophilus subsp. halophilus</name>
    <dbReference type="NCBI Taxonomy" id="1513897"/>
    <lineage>
        <taxon>Bacteria</taxon>
        <taxon>Bacillati</taxon>
        <taxon>Bacillota</taxon>
        <taxon>Bacilli</taxon>
        <taxon>Lactobacillales</taxon>
        <taxon>Enterococcaceae</taxon>
        <taxon>Tetragenococcus</taxon>
    </lineage>
</organism>
<dbReference type="PANTHER" id="PTHR11614">
    <property type="entry name" value="PHOSPHOLIPASE-RELATED"/>
    <property type="match status" value="1"/>
</dbReference>
<dbReference type="GeneID" id="64054365"/>
<dbReference type="EMBL" id="BDEC01000060">
    <property type="protein sequence ID" value="GBD68702.1"/>
    <property type="molecule type" value="Genomic_DNA"/>
</dbReference>
<dbReference type="Proteomes" id="UP000236214">
    <property type="component" value="Unassembled WGS sequence"/>
</dbReference>
<comment type="caution">
    <text evidence="2">The sequence shown here is derived from an EMBL/GenBank/DDBJ whole genome shotgun (WGS) entry which is preliminary data.</text>
</comment>
<name>A0A2H6CP91_TETHA</name>
<dbReference type="InterPro" id="IPR022742">
    <property type="entry name" value="Hydrolase_4"/>
</dbReference>
<feature type="domain" description="Serine aminopeptidase S33" evidence="1">
    <location>
        <begin position="74"/>
        <end position="328"/>
    </location>
</feature>
<dbReference type="InterPro" id="IPR051044">
    <property type="entry name" value="MAG_DAG_Lipase"/>
</dbReference>
<dbReference type="AlphaFoldDB" id="A0A2H6CP91"/>
<reference evidence="2 3" key="1">
    <citation type="submission" date="2016-05" db="EMBL/GenBank/DDBJ databases">
        <title>Whole genome sequencing of Tetragenococcus halophilus subsp. halophilus NISL 7118.</title>
        <authorList>
            <person name="Shiwa Y."/>
            <person name="Nishimura I."/>
            <person name="Yoshikawa H."/>
            <person name="Koyama Y."/>
            <person name="Oguma T."/>
        </authorList>
    </citation>
    <scope>NUCLEOTIDE SEQUENCE [LARGE SCALE GENOMIC DNA]</scope>
    <source>
        <strain evidence="2 3">NISL 7118</strain>
    </source>
</reference>
<dbReference type="RefSeq" id="WP_069029060.1">
    <property type="nucleotide sequence ID" value="NZ_BDEB01000136.1"/>
</dbReference>
<dbReference type="Gene3D" id="3.40.50.1820">
    <property type="entry name" value="alpha/beta hydrolase"/>
    <property type="match status" value="1"/>
</dbReference>
<accession>A0A2H6CP91</accession>
<gene>
    <name evidence="2" type="ORF">TEHN7118_1508</name>
</gene>
<proteinExistence type="predicted"/>
<dbReference type="Pfam" id="PF12146">
    <property type="entry name" value="Hydrolase_4"/>
    <property type="match status" value="1"/>
</dbReference>
<evidence type="ECO:0000313" key="3">
    <source>
        <dbReference type="Proteomes" id="UP000236214"/>
    </source>
</evidence>
<evidence type="ECO:0000313" key="2">
    <source>
        <dbReference type="EMBL" id="GBD68702.1"/>
    </source>
</evidence>
<keyword evidence="3" id="KW-1185">Reference proteome</keyword>
<dbReference type="SUPFAM" id="SSF53474">
    <property type="entry name" value="alpha/beta-Hydrolases"/>
    <property type="match status" value="1"/>
</dbReference>
<evidence type="ECO:0000259" key="1">
    <source>
        <dbReference type="Pfam" id="PF12146"/>
    </source>
</evidence>
<dbReference type="InterPro" id="IPR029058">
    <property type="entry name" value="AB_hydrolase_fold"/>
</dbReference>
<protein>
    <recommendedName>
        <fullName evidence="1">Serine aminopeptidase S33 domain-containing protein</fullName>
    </recommendedName>
</protein>